<evidence type="ECO:0000256" key="1">
    <source>
        <dbReference type="SAM" id="Coils"/>
    </source>
</evidence>
<dbReference type="Proteomes" id="UP000267027">
    <property type="component" value="Unassembled WGS sequence"/>
</dbReference>
<dbReference type="EMBL" id="UYYA01000416">
    <property type="protein sequence ID" value="VDM53807.1"/>
    <property type="molecule type" value="Genomic_DNA"/>
</dbReference>
<evidence type="ECO:0000313" key="3">
    <source>
        <dbReference type="EMBL" id="VDM53807.1"/>
    </source>
</evidence>
<feature type="coiled-coil region" evidence="1">
    <location>
        <begin position="1"/>
        <end position="77"/>
    </location>
</feature>
<dbReference type="OrthoDB" id="1926336at2759"/>
<dbReference type="InterPro" id="IPR032023">
    <property type="entry name" value="GCC2_Rab_bind"/>
</dbReference>
<dbReference type="PANTHER" id="PTHR33936">
    <property type="entry name" value="PROTEIN CBG17840"/>
    <property type="match status" value="1"/>
</dbReference>
<dbReference type="SMART" id="SM00755">
    <property type="entry name" value="Grip"/>
    <property type="match status" value="1"/>
</dbReference>
<name>A0A158PEN4_ANGCS</name>
<dbReference type="WBParaSite" id="ACOC_0000222101-mRNA-1">
    <property type="protein sequence ID" value="ACOC_0000222101-mRNA-1"/>
    <property type="gene ID" value="ACOC_0000222101"/>
</dbReference>
<accession>A0A158PEN4</accession>
<feature type="domain" description="GRIP" evidence="2">
    <location>
        <begin position="411"/>
        <end position="462"/>
    </location>
</feature>
<reference evidence="3 4" key="2">
    <citation type="submission" date="2018-11" db="EMBL/GenBank/DDBJ databases">
        <authorList>
            <consortium name="Pathogen Informatics"/>
        </authorList>
    </citation>
    <scope>NUCLEOTIDE SEQUENCE [LARGE SCALE GENOMIC DNA]</scope>
    <source>
        <strain evidence="3 4">Costa Rica</strain>
    </source>
</reference>
<dbReference type="AlphaFoldDB" id="A0A158PEN4"/>
<sequence>MVQLNKSLKDAELALEASKLEKEELIQQLSNHKLSNDRINADCLTLQSELQEVRNRLHEEQCRVRELTSTVDKLQDNSNTLLTARNEERVTFEAKIAHNEERLLYWQKISEQRSAELSNLLAENEMLRTRCHNLEDDFISYKSRARYVLEQQAKTAENGGTINGLNTEAVQQSLIQVMNDLEELQTVINDARKYREQCMRYESLNRSAKANTLELQHRVMQTNEELLNCKVMLELRVSECLKYRSQLSCMEEKLQELVKAKDEALREIEQQVANRSVVEAGLTSELEKEKNRYEEAMRRLSEAQKERVRASSASPICLHRSFVKKQNENHVVYHERSLESVLFGEDFMDPCCRLNINKTLSSVTEENEQLLKQLRHTRELLNDSEATNATLIDQSMLLKEEIRRLERNGERLIHFENSEYLKNIILKFLSPERVSGERVQLVPILATMLRLSPDETELLNRVASQDGTVFISGLPSIVVEDVALTVTFDGKIIVPISSPKQGSTHSNVLNINLQQTNLTQGEMNRSLENEESSRQHERLLKRLGTVSHEEQMEELYSFLDPSGHVLEELKRMSSSEGGTGFTSKGPITVSRRDSAANVSDWSDDQCIESLVCDVLESLPEHKQESFNVLMEIMGIDVSEYQGHQKRRYREEMDGAAVNPRQGSPRTPRILGNELDDVAEMPEIIQDDISEAERIVDPNDIGEAVDGDLDVVTAHHDKQIDFLQSHNITVDNPEMGQDITGNQQKIDYRYCSSCKITVKKSIFYQHRHLIRKYGRCDVFTPKIFPCGFSGCHERLGTLEKLCEHMFQVHGVATDIKRELLDSEIQFDDFLSRMKSRGGNFRMPRGSKAVKQGIVQFFRCDGAGPKGITQLIDPLVAETGKKPLVRTEQVCTAFIKKTYRSDGIIEVRYSDHHLHDPEKPRLYERILNRIYDMSEKKLPFPVIVMILQSECNQFCMPGTALERRIMTITPQELQLVAQTAKRGPHTAAKRGGELTEVESKTLEEYERNRIAMTAHFRSLEREAERRRCSI</sequence>
<dbReference type="Pfam" id="PF16704">
    <property type="entry name" value="Rab_bind"/>
    <property type="match status" value="1"/>
</dbReference>
<dbReference type="PROSITE" id="PS50913">
    <property type="entry name" value="GRIP"/>
    <property type="match status" value="1"/>
</dbReference>
<reference evidence="5" key="1">
    <citation type="submission" date="2016-04" db="UniProtKB">
        <authorList>
            <consortium name="WormBaseParasite"/>
        </authorList>
    </citation>
    <scope>IDENTIFICATION</scope>
</reference>
<keyword evidence="1" id="KW-0175">Coiled coil</keyword>
<dbReference type="InterPro" id="IPR052797">
    <property type="entry name" value="RegFact_GeneExpr_CellDeath"/>
</dbReference>
<dbReference type="Pfam" id="PF01465">
    <property type="entry name" value="GRIP"/>
    <property type="match status" value="1"/>
</dbReference>
<evidence type="ECO:0000313" key="5">
    <source>
        <dbReference type="WBParaSite" id="ACOC_0000222101-mRNA-1"/>
    </source>
</evidence>
<dbReference type="STRING" id="334426.A0A158PEN4"/>
<feature type="coiled-coil region" evidence="1">
    <location>
        <begin position="247"/>
        <end position="313"/>
    </location>
</feature>
<dbReference type="InterPro" id="IPR000237">
    <property type="entry name" value="GRIP_dom"/>
</dbReference>
<organism evidence="5">
    <name type="scientific">Angiostrongylus costaricensis</name>
    <name type="common">Nematode worm</name>
    <dbReference type="NCBI Taxonomy" id="334426"/>
    <lineage>
        <taxon>Eukaryota</taxon>
        <taxon>Metazoa</taxon>
        <taxon>Ecdysozoa</taxon>
        <taxon>Nematoda</taxon>
        <taxon>Chromadorea</taxon>
        <taxon>Rhabditida</taxon>
        <taxon>Rhabditina</taxon>
        <taxon>Rhabditomorpha</taxon>
        <taxon>Strongyloidea</taxon>
        <taxon>Metastrongylidae</taxon>
        <taxon>Angiostrongylus</taxon>
    </lineage>
</organism>
<evidence type="ECO:0000259" key="2">
    <source>
        <dbReference type="PROSITE" id="PS50913"/>
    </source>
</evidence>
<feature type="coiled-coil region" evidence="1">
    <location>
        <begin position="360"/>
        <end position="408"/>
    </location>
</feature>
<proteinExistence type="predicted"/>
<protein>
    <submittedName>
        <fullName evidence="5">GRIP domain-containing protein</fullName>
    </submittedName>
</protein>
<evidence type="ECO:0000313" key="4">
    <source>
        <dbReference type="Proteomes" id="UP000267027"/>
    </source>
</evidence>
<keyword evidence="4" id="KW-1185">Reference proteome</keyword>
<dbReference type="PANTHER" id="PTHR33936:SF15">
    <property type="entry name" value="C2H2-TYPE DOMAIN-CONTAINING PROTEIN"/>
    <property type="match status" value="1"/>
</dbReference>
<gene>
    <name evidence="3" type="ORF">ACOC_LOCUS2222</name>
</gene>